<evidence type="ECO:0000313" key="1">
    <source>
        <dbReference type="EMBL" id="GBM64667.1"/>
    </source>
</evidence>
<evidence type="ECO:0000313" key="2">
    <source>
        <dbReference type="Proteomes" id="UP000499080"/>
    </source>
</evidence>
<accession>A0A4Y2HH73</accession>
<dbReference type="Proteomes" id="UP000499080">
    <property type="component" value="Unassembled WGS sequence"/>
</dbReference>
<protein>
    <submittedName>
        <fullName evidence="1">Uncharacterized protein</fullName>
    </submittedName>
</protein>
<keyword evidence="2" id="KW-1185">Reference proteome</keyword>
<name>A0A4Y2HH73_ARAVE</name>
<gene>
    <name evidence="1" type="ORF">AVEN_215937_1</name>
</gene>
<comment type="caution">
    <text evidence="1">The sequence shown here is derived from an EMBL/GenBank/DDBJ whole genome shotgun (WGS) entry which is preliminary data.</text>
</comment>
<reference evidence="1 2" key="1">
    <citation type="journal article" date="2019" name="Sci. Rep.">
        <title>Orb-weaving spider Araneus ventricosus genome elucidates the spidroin gene catalogue.</title>
        <authorList>
            <person name="Kono N."/>
            <person name="Nakamura H."/>
            <person name="Ohtoshi R."/>
            <person name="Moran D.A.P."/>
            <person name="Shinohara A."/>
            <person name="Yoshida Y."/>
            <person name="Fujiwara M."/>
            <person name="Mori M."/>
            <person name="Tomita M."/>
            <person name="Arakawa K."/>
        </authorList>
    </citation>
    <scope>NUCLEOTIDE SEQUENCE [LARGE SCALE GENOMIC DNA]</scope>
</reference>
<organism evidence="1 2">
    <name type="scientific">Araneus ventricosus</name>
    <name type="common">Orbweaver spider</name>
    <name type="synonym">Epeira ventricosa</name>
    <dbReference type="NCBI Taxonomy" id="182803"/>
    <lineage>
        <taxon>Eukaryota</taxon>
        <taxon>Metazoa</taxon>
        <taxon>Ecdysozoa</taxon>
        <taxon>Arthropoda</taxon>
        <taxon>Chelicerata</taxon>
        <taxon>Arachnida</taxon>
        <taxon>Araneae</taxon>
        <taxon>Araneomorphae</taxon>
        <taxon>Entelegynae</taxon>
        <taxon>Araneoidea</taxon>
        <taxon>Araneidae</taxon>
        <taxon>Araneus</taxon>
    </lineage>
</organism>
<proteinExistence type="predicted"/>
<dbReference type="AlphaFoldDB" id="A0A4Y2HH73"/>
<dbReference type="EMBL" id="BGPR01001939">
    <property type="protein sequence ID" value="GBM64667.1"/>
    <property type="molecule type" value="Genomic_DNA"/>
</dbReference>
<sequence>MVITGFVPIHPAGGTFCHRSGELRDARYSLFFRFELGCTDCRLFQLLNNPLTVDHERNRAFLAEDACSGLVEKFERLVTSSLEEESRQKAFKLEWEIRIDDRDSRNENVLTSGMSSHSCGFNDIQHQLLNTESCFIEFLVDEDS</sequence>